<dbReference type="PANTHER" id="PTHR34661">
    <property type="entry name" value="INCREASED DNA METHYLATION 3"/>
    <property type="match status" value="1"/>
</dbReference>
<dbReference type="InterPro" id="IPR008978">
    <property type="entry name" value="HSP20-like_chaperone"/>
</dbReference>
<dbReference type="Gene3D" id="2.60.40.790">
    <property type="match status" value="1"/>
</dbReference>
<feature type="domain" description="SHSP" evidence="2">
    <location>
        <begin position="323"/>
        <end position="440"/>
    </location>
</feature>
<dbReference type="FunFam" id="2.60.40.790:FF:000049">
    <property type="entry name" value="Increased DNA methylation 3"/>
    <property type="match status" value="1"/>
</dbReference>
<dbReference type="CDD" id="cd06464">
    <property type="entry name" value="ACD_sHsps-like"/>
    <property type="match status" value="1"/>
</dbReference>
<dbReference type="GO" id="GO:0005634">
    <property type="term" value="C:nucleus"/>
    <property type="evidence" value="ECO:0007669"/>
    <property type="project" value="TreeGrafter"/>
</dbReference>
<dbReference type="InterPro" id="IPR039321">
    <property type="entry name" value="IDM2/3-like"/>
</dbReference>
<accession>A0AAD8GPF0</accession>
<dbReference type="Proteomes" id="UP001237642">
    <property type="component" value="Unassembled WGS sequence"/>
</dbReference>
<proteinExistence type="inferred from homology"/>
<reference evidence="3" key="2">
    <citation type="submission" date="2023-05" db="EMBL/GenBank/DDBJ databases">
        <authorList>
            <person name="Schelkunov M.I."/>
        </authorList>
    </citation>
    <scope>NUCLEOTIDE SEQUENCE</scope>
    <source>
        <strain evidence="3">Hsosn_3</strain>
        <tissue evidence="3">Leaf</tissue>
    </source>
</reference>
<keyword evidence="4" id="KW-1185">Reference proteome</keyword>
<protein>
    <submittedName>
        <fullName evidence="3">Increased DNA methylation 2</fullName>
    </submittedName>
</protein>
<evidence type="ECO:0000256" key="1">
    <source>
        <dbReference type="PROSITE-ProRule" id="PRU00285"/>
    </source>
</evidence>
<dbReference type="AlphaFoldDB" id="A0AAD8GPF0"/>
<evidence type="ECO:0000313" key="4">
    <source>
        <dbReference type="Proteomes" id="UP001237642"/>
    </source>
</evidence>
<evidence type="ECO:0000259" key="2">
    <source>
        <dbReference type="PROSITE" id="PS01031"/>
    </source>
</evidence>
<name>A0AAD8GPF0_9APIA</name>
<dbReference type="PROSITE" id="PS01031">
    <property type="entry name" value="SHSP"/>
    <property type="match status" value="1"/>
</dbReference>
<comment type="caution">
    <text evidence="3">The sequence shown here is derived from an EMBL/GenBank/DDBJ whole genome shotgun (WGS) entry which is preliminary data.</text>
</comment>
<dbReference type="SUPFAM" id="SSF49764">
    <property type="entry name" value="HSP20-like chaperones"/>
    <property type="match status" value="1"/>
</dbReference>
<comment type="similarity">
    <text evidence="1">Belongs to the small heat shock protein (HSP20) family.</text>
</comment>
<reference evidence="3" key="1">
    <citation type="submission" date="2023-02" db="EMBL/GenBank/DDBJ databases">
        <title>Genome of toxic invasive species Heracleum sosnowskyi carries increased number of genes despite the absence of recent whole-genome duplications.</title>
        <authorList>
            <person name="Schelkunov M."/>
            <person name="Shtratnikova V."/>
            <person name="Makarenko M."/>
            <person name="Klepikova A."/>
            <person name="Omelchenko D."/>
            <person name="Novikova G."/>
            <person name="Obukhova E."/>
            <person name="Bogdanov V."/>
            <person name="Penin A."/>
            <person name="Logacheva M."/>
        </authorList>
    </citation>
    <scope>NUCLEOTIDE SEQUENCE</scope>
    <source>
        <strain evidence="3">Hsosn_3</strain>
        <tissue evidence="3">Leaf</tissue>
    </source>
</reference>
<gene>
    <name evidence="3" type="ORF">POM88_053731</name>
</gene>
<dbReference type="EMBL" id="JAUIZM010000020">
    <property type="protein sequence ID" value="KAK1352017.1"/>
    <property type="molecule type" value="Genomic_DNA"/>
</dbReference>
<dbReference type="PANTHER" id="PTHR34661:SF3">
    <property type="entry name" value="INCREASED DNA METHYLATION 2"/>
    <property type="match status" value="1"/>
</dbReference>
<evidence type="ECO:0000313" key="3">
    <source>
        <dbReference type="EMBL" id="KAK1352017.1"/>
    </source>
</evidence>
<organism evidence="3 4">
    <name type="scientific">Heracleum sosnowskyi</name>
    <dbReference type="NCBI Taxonomy" id="360622"/>
    <lineage>
        <taxon>Eukaryota</taxon>
        <taxon>Viridiplantae</taxon>
        <taxon>Streptophyta</taxon>
        <taxon>Embryophyta</taxon>
        <taxon>Tracheophyta</taxon>
        <taxon>Spermatophyta</taxon>
        <taxon>Magnoliopsida</taxon>
        <taxon>eudicotyledons</taxon>
        <taxon>Gunneridae</taxon>
        <taxon>Pentapetalae</taxon>
        <taxon>asterids</taxon>
        <taxon>campanulids</taxon>
        <taxon>Apiales</taxon>
        <taxon>Apiaceae</taxon>
        <taxon>Apioideae</taxon>
        <taxon>apioid superclade</taxon>
        <taxon>Tordylieae</taxon>
        <taxon>Tordyliinae</taxon>
        <taxon>Heracleum</taxon>
    </lineage>
</organism>
<sequence>MESAIQGTEALIAFESDPEEVLGGGVPTDDQYFLLYFIMGTYFAPDFKQEAPQKSALQRRFEGLVPYTFDQLAGSHLKVVEVERIYCYVLRKADPSVVVNLPLLHQFLDGTLPSPRESTIAYPQFRDLFPPDLHPQSWLKDKCKIIGNIGFIYKPETSCMKPEDIERFKRLTRLKNIHLDRDSARSHAFVDGKILNNVGMLEVDCNGELPQTRLSGAPRKTKNPNELAMPKDTVQQDVKFVDIVDQRSSAPASGAADMPTISSSECNGTPSLFGKVAPFAVEGDNSSEENFGPGMIFLPSHPTREELSNMTAATKGTAITGSAARGQIGPALGLIDIGECEDSYLFRVSLPGVRRDEREFSCEVEDDGKVLIRGVTVTGEKTVCRYSQTFEMQSQNLCPPGHFSIFFKLPGPVDPQQFSGNFGTDGILEGIVMKEGHDSW</sequence>
<dbReference type="InterPro" id="IPR002068">
    <property type="entry name" value="A-crystallin/Hsp20_dom"/>
</dbReference>